<dbReference type="Proteomes" id="UP000823891">
    <property type="component" value="Unassembled WGS sequence"/>
</dbReference>
<dbReference type="AlphaFoldDB" id="A0A9D2NFB6"/>
<comment type="caution">
    <text evidence="2">The sequence shown here is derived from an EMBL/GenBank/DDBJ whole genome shotgun (WGS) entry which is preliminary data.</text>
</comment>
<reference evidence="2" key="1">
    <citation type="journal article" date="2021" name="PeerJ">
        <title>Extensive microbial diversity within the chicken gut microbiome revealed by metagenomics and culture.</title>
        <authorList>
            <person name="Gilroy R."/>
            <person name="Ravi A."/>
            <person name="Getino M."/>
            <person name="Pursley I."/>
            <person name="Horton D.L."/>
            <person name="Alikhan N.F."/>
            <person name="Baker D."/>
            <person name="Gharbi K."/>
            <person name="Hall N."/>
            <person name="Watson M."/>
            <person name="Adriaenssens E.M."/>
            <person name="Foster-Nyarko E."/>
            <person name="Jarju S."/>
            <person name="Secka A."/>
            <person name="Antonio M."/>
            <person name="Oren A."/>
            <person name="Chaudhuri R.R."/>
            <person name="La Ragione R."/>
            <person name="Hildebrand F."/>
            <person name="Pallen M.J."/>
        </authorList>
    </citation>
    <scope>NUCLEOTIDE SEQUENCE</scope>
    <source>
        <strain evidence="2">USAMLcec2-132</strain>
    </source>
</reference>
<dbReference type="Pfam" id="PF00381">
    <property type="entry name" value="PTS-HPr"/>
    <property type="match status" value="1"/>
</dbReference>
<evidence type="ECO:0000313" key="2">
    <source>
        <dbReference type="EMBL" id="HJC24431.1"/>
    </source>
</evidence>
<dbReference type="EMBL" id="DWWS01000044">
    <property type="protein sequence ID" value="HJC24431.1"/>
    <property type="molecule type" value="Genomic_DNA"/>
</dbReference>
<dbReference type="SUPFAM" id="SSF55594">
    <property type="entry name" value="HPr-like"/>
    <property type="match status" value="1"/>
</dbReference>
<dbReference type="Gene3D" id="3.30.1340.10">
    <property type="entry name" value="HPr-like"/>
    <property type="match status" value="1"/>
</dbReference>
<reference evidence="2" key="2">
    <citation type="submission" date="2021-04" db="EMBL/GenBank/DDBJ databases">
        <authorList>
            <person name="Gilroy R."/>
        </authorList>
    </citation>
    <scope>NUCLEOTIDE SEQUENCE</scope>
    <source>
        <strain evidence="2">USAMLcec2-132</strain>
    </source>
</reference>
<evidence type="ECO:0000313" key="3">
    <source>
        <dbReference type="Proteomes" id="UP000823891"/>
    </source>
</evidence>
<evidence type="ECO:0000259" key="1">
    <source>
        <dbReference type="Pfam" id="PF00381"/>
    </source>
</evidence>
<dbReference type="InterPro" id="IPR035895">
    <property type="entry name" value="HPr-like_sf"/>
</dbReference>
<sequence>MESVRSVKIYLNNADEIWKFVNIIRKFSGEYDLAAGSYTVDAKSILGVCALGTKKTLELKLVDPKGEENRLLSALGQYVIQE</sequence>
<organism evidence="2 3">
    <name type="scientific">Candidatus Eisenbergiella merdavium</name>
    <dbReference type="NCBI Taxonomy" id="2838551"/>
    <lineage>
        <taxon>Bacteria</taxon>
        <taxon>Bacillati</taxon>
        <taxon>Bacillota</taxon>
        <taxon>Clostridia</taxon>
        <taxon>Lachnospirales</taxon>
        <taxon>Lachnospiraceae</taxon>
        <taxon>Eisenbergiella</taxon>
    </lineage>
</organism>
<accession>A0A9D2NFB6</accession>
<name>A0A9D2NFB6_9FIRM</name>
<proteinExistence type="predicted"/>
<gene>
    <name evidence="2" type="ORF">H9761_12090</name>
</gene>
<protein>
    <submittedName>
        <fullName evidence="2">HPr family phosphocarrier protein</fullName>
    </submittedName>
</protein>
<feature type="domain" description="HPr" evidence="1">
    <location>
        <begin position="18"/>
        <end position="79"/>
    </location>
</feature>
<dbReference type="InterPro" id="IPR000032">
    <property type="entry name" value="HPr-like"/>
</dbReference>